<evidence type="ECO:0000259" key="9">
    <source>
        <dbReference type="SMART" id="SM00355"/>
    </source>
</evidence>
<keyword evidence="2" id="KW-0479">Metal-binding</keyword>
<comment type="subcellular location">
    <subcellularLocation>
        <location evidence="1">Nucleus</location>
    </subcellularLocation>
</comment>
<dbReference type="STRING" id="100787.A0A0G4MV48"/>
<accession>A0A0G4MV48</accession>
<feature type="compositionally biased region" description="Polar residues" evidence="8">
    <location>
        <begin position="1"/>
        <end position="15"/>
    </location>
</feature>
<feature type="compositionally biased region" description="Acidic residues" evidence="8">
    <location>
        <begin position="545"/>
        <end position="564"/>
    </location>
</feature>
<feature type="region of interest" description="Disordered" evidence="8">
    <location>
        <begin position="86"/>
        <end position="107"/>
    </location>
</feature>
<feature type="compositionally biased region" description="Polar residues" evidence="8">
    <location>
        <begin position="693"/>
        <end position="708"/>
    </location>
</feature>
<evidence type="ECO:0000256" key="6">
    <source>
        <dbReference type="ARBA" id="ARBA00023163"/>
    </source>
</evidence>
<dbReference type="Gene3D" id="3.30.160.60">
    <property type="entry name" value="Classic Zinc Finger"/>
    <property type="match status" value="1"/>
</dbReference>
<dbReference type="InterPro" id="IPR036236">
    <property type="entry name" value="Znf_C2H2_sf"/>
</dbReference>
<reference evidence="10 11" key="1">
    <citation type="submission" date="2015-05" db="EMBL/GenBank/DDBJ databases">
        <authorList>
            <person name="Wang D.B."/>
            <person name="Wang M."/>
        </authorList>
    </citation>
    <scope>NUCLEOTIDE SEQUENCE [LARGE SCALE GENOMIC DNA]</scope>
    <source>
        <strain evidence="10">VL1</strain>
    </source>
</reference>
<evidence type="ECO:0000256" key="8">
    <source>
        <dbReference type="SAM" id="MobiDB-lite"/>
    </source>
</evidence>
<feature type="region of interest" description="Disordered" evidence="8">
    <location>
        <begin position="444"/>
        <end position="467"/>
    </location>
</feature>
<evidence type="ECO:0000313" key="10">
    <source>
        <dbReference type="EMBL" id="CRK37875.1"/>
    </source>
</evidence>
<dbReference type="SMART" id="SM00355">
    <property type="entry name" value="ZnF_C2H2"/>
    <property type="match status" value="4"/>
</dbReference>
<dbReference type="GO" id="GO:0008270">
    <property type="term" value="F:zinc ion binding"/>
    <property type="evidence" value="ECO:0007669"/>
    <property type="project" value="UniProtKB-KW"/>
</dbReference>
<feature type="domain" description="C2H2-type" evidence="9">
    <location>
        <begin position="381"/>
        <end position="408"/>
    </location>
</feature>
<keyword evidence="3" id="KW-0863">Zinc-finger</keyword>
<keyword evidence="4" id="KW-0862">Zinc</keyword>
<dbReference type="Proteomes" id="UP000044602">
    <property type="component" value="Unassembled WGS sequence"/>
</dbReference>
<feature type="compositionally biased region" description="Polar residues" evidence="8">
    <location>
        <begin position="87"/>
        <end position="103"/>
    </location>
</feature>
<feature type="domain" description="C2H2-type" evidence="9">
    <location>
        <begin position="413"/>
        <end position="443"/>
    </location>
</feature>
<feature type="region of interest" description="Disordered" evidence="8">
    <location>
        <begin position="687"/>
        <end position="780"/>
    </location>
</feature>
<evidence type="ECO:0000256" key="1">
    <source>
        <dbReference type="ARBA" id="ARBA00004123"/>
    </source>
</evidence>
<protein>
    <recommendedName>
        <fullName evidence="9">C2H2-type domain-containing protein</fullName>
    </recommendedName>
</protein>
<evidence type="ECO:0000256" key="5">
    <source>
        <dbReference type="ARBA" id="ARBA00023015"/>
    </source>
</evidence>
<evidence type="ECO:0000256" key="4">
    <source>
        <dbReference type="ARBA" id="ARBA00022833"/>
    </source>
</evidence>
<dbReference type="EMBL" id="CVQH01025083">
    <property type="protein sequence ID" value="CRK37875.1"/>
    <property type="molecule type" value="Genomic_DNA"/>
</dbReference>
<sequence length="874" mass="96627">MVSLQHTYTIMSRQSSSEHGDFNSYPEPPHGLYASSSQMDMSIPTSSYMFPASMGFEQATTYADATQYVYNGQQSPGVFEEGDLQMPPSNHSTASACSSNAGSPLSHHGQIGLNPEWTQHGLGLTPGIVPSDYYSAAGTEYTSYTAPGMEDFTFEFPSTKPHGFVGELPHISRTPVQPQPNSLSSPSVSSVARDPESEAALAVDTDMPPPPTSPLSFVSPSSASFSSPVVPAWPASPRTPRVPPFFSQSSGLFTAPLECSYPSLIHPEISRPMAMPGYEAAYHQAYPASPSASSSPQPAARNASRSPFLHEGYQPHYSPYSAPLDGRRPSIHSFQSGYSEAGNAYSGDETKEKQRCPHPDCGKTFKDLKAHMLTHQNERPEKCPIQTCDYHVKGFARKYDKNRHTLTHYKGNMVCGFCPGSGTPAEKSFNRADVFKRHLTAVHGVEQTPPNSRKKTSGANTGKKLTGYPPDATGKCSTCSQTFSNAQDFYEHLDDCVLRIVQQEDPSEANNARLLAEVENDKKVHQTLERNNLPMQTMLTTMQDNSDDEEDDLDMDEDDEDEASKDELSLSRKRKASGMISGALKSRGMTHSRGGVPGRVGKSKGRKSKQQRPKSWDLNKDLVKMKKRVLGVFDGPRRLAKDDMVLSTEHEDFYEHLDDCVLRIVQQEDPSEANNARLLAEVENDKKVHQTLERNNLPTQTMLTTMQDNSDDEEDDMDEDDEDEASKDELSLSRKRKASGMISGTIKSRGMTHSRGGVPGRVGKSKGRKSKQQRPKSWDLNKDLVKMKKRVLGVFDGPRRLAKDDMVLSTEHEVRIKLQDGKSYVTDLDMFTVMRAEGFHGATDAEKGAWVSDDPTPEQYQQMQALLKQEPVEA</sequence>
<feature type="domain" description="C2H2-type" evidence="9">
    <location>
        <begin position="354"/>
        <end position="375"/>
    </location>
</feature>
<organism evidence="10 11">
    <name type="scientific">Verticillium longisporum</name>
    <name type="common">Verticillium dahliae var. longisporum</name>
    <dbReference type="NCBI Taxonomy" id="100787"/>
    <lineage>
        <taxon>Eukaryota</taxon>
        <taxon>Fungi</taxon>
        <taxon>Dikarya</taxon>
        <taxon>Ascomycota</taxon>
        <taxon>Pezizomycotina</taxon>
        <taxon>Sordariomycetes</taxon>
        <taxon>Hypocreomycetidae</taxon>
        <taxon>Glomerellales</taxon>
        <taxon>Plectosphaerellaceae</taxon>
        <taxon>Verticillium</taxon>
    </lineage>
</organism>
<feature type="compositionally biased region" description="Low complexity" evidence="8">
    <location>
        <begin position="175"/>
        <end position="191"/>
    </location>
</feature>
<feature type="domain" description="C2H2-type" evidence="9">
    <location>
        <begin position="474"/>
        <end position="494"/>
    </location>
</feature>
<dbReference type="PANTHER" id="PTHR46179:SF13">
    <property type="entry name" value="C2H2-TYPE DOMAIN-CONTAINING PROTEIN"/>
    <property type="match status" value="1"/>
</dbReference>
<dbReference type="PANTHER" id="PTHR46179">
    <property type="entry name" value="ZINC FINGER PROTEIN"/>
    <property type="match status" value="1"/>
</dbReference>
<dbReference type="InterPro" id="IPR013087">
    <property type="entry name" value="Znf_C2H2_type"/>
</dbReference>
<dbReference type="InterPro" id="IPR051061">
    <property type="entry name" value="Zinc_finger_trans_reg"/>
</dbReference>
<keyword evidence="11" id="KW-1185">Reference proteome</keyword>
<evidence type="ECO:0000256" key="7">
    <source>
        <dbReference type="ARBA" id="ARBA00023242"/>
    </source>
</evidence>
<keyword evidence="5" id="KW-0805">Transcription regulation</keyword>
<evidence type="ECO:0000256" key="3">
    <source>
        <dbReference type="ARBA" id="ARBA00022771"/>
    </source>
</evidence>
<feature type="compositionally biased region" description="Basic residues" evidence="8">
    <location>
        <begin position="763"/>
        <end position="774"/>
    </location>
</feature>
<dbReference type="SUPFAM" id="SSF57667">
    <property type="entry name" value="beta-beta-alpha zinc fingers"/>
    <property type="match status" value="1"/>
</dbReference>
<evidence type="ECO:0000313" key="11">
    <source>
        <dbReference type="Proteomes" id="UP000044602"/>
    </source>
</evidence>
<feature type="region of interest" description="Disordered" evidence="8">
    <location>
        <begin position="167"/>
        <end position="213"/>
    </location>
</feature>
<gene>
    <name evidence="10" type="ORF">BN1708_007541</name>
</gene>
<feature type="compositionally biased region" description="Acidic residues" evidence="8">
    <location>
        <begin position="709"/>
        <end position="726"/>
    </location>
</feature>
<dbReference type="GO" id="GO:0005634">
    <property type="term" value="C:nucleus"/>
    <property type="evidence" value="ECO:0007669"/>
    <property type="project" value="UniProtKB-SubCell"/>
</dbReference>
<dbReference type="AlphaFoldDB" id="A0A0G4MV48"/>
<name>A0A0G4MV48_VERLO</name>
<feature type="compositionally biased region" description="Basic residues" evidence="8">
    <location>
        <begin position="601"/>
        <end position="612"/>
    </location>
</feature>
<keyword evidence="7" id="KW-0539">Nucleus</keyword>
<feature type="region of interest" description="Disordered" evidence="8">
    <location>
        <begin position="544"/>
        <end position="618"/>
    </location>
</feature>
<feature type="region of interest" description="Disordered" evidence="8">
    <location>
        <begin position="1"/>
        <end position="37"/>
    </location>
</feature>
<evidence type="ECO:0000256" key="2">
    <source>
        <dbReference type="ARBA" id="ARBA00022723"/>
    </source>
</evidence>
<keyword evidence="6" id="KW-0804">Transcription</keyword>
<dbReference type="GO" id="GO:0006357">
    <property type="term" value="P:regulation of transcription by RNA polymerase II"/>
    <property type="evidence" value="ECO:0007669"/>
    <property type="project" value="TreeGrafter"/>
</dbReference>
<proteinExistence type="predicted"/>